<proteinExistence type="predicted"/>
<gene>
    <name evidence="2" type="ORF">LSAT_V11C300124960</name>
</gene>
<dbReference type="AlphaFoldDB" id="A0A9R1W3D0"/>
<dbReference type="EMBL" id="NBSK02000003">
    <property type="protein sequence ID" value="KAJ0215757.1"/>
    <property type="molecule type" value="Genomic_DNA"/>
</dbReference>
<name>A0A9R1W3D0_LACSA</name>
<keyword evidence="3" id="KW-1185">Reference proteome</keyword>
<dbReference type="InterPro" id="IPR018289">
    <property type="entry name" value="MULE_transposase_dom"/>
</dbReference>
<dbReference type="Pfam" id="PF10551">
    <property type="entry name" value="MULE"/>
    <property type="match status" value="1"/>
</dbReference>
<organism evidence="2 3">
    <name type="scientific">Lactuca sativa</name>
    <name type="common">Garden lettuce</name>
    <dbReference type="NCBI Taxonomy" id="4236"/>
    <lineage>
        <taxon>Eukaryota</taxon>
        <taxon>Viridiplantae</taxon>
        <taxon>Streptophyta</taxon>
        <taxon>Embryophyta</taxon>
        <taxon>Tracheophyta</taxon>
        <taxon>Spermatophyta</taxon>
        <taxon>Magnoliopsida</taxon>
        <taxon>eudicotyledons</taxon>
        <taxon>Gunneridae</taxon>
        <taxon>Pentapetalae</taxon>
        <taxon>asterids</taxon>
        <taxon>campanulids</taxon>
        <taxon>Asterales</taxon>
        <taxon>Asteraceae</taxon>
        <taxon>Cichorioideae</taxon>
        <taxon>Cichorieae</taxon>
        <taxon>Lactucinae</taxon>
        <taxon>Lactuca</taxon>
    </lineage>
</organism>
<evidence type="ECO:0000259" key="1">
    <source>
        <dbReference type="Pfam" id="PF10551"/>
    </source>
</evidence>
<comment type="caution">
    <text evidence="2">The sequence shown here is derived from an EMBL/GenBank/DDBJ whole genome shotgun (WGS) entry which is preliminary data.</text>
</comment>
<evidence type="ECO:0000313" key="2">
    <source>
        <dbReference type="EMBL" id="KAJ0215757.1"/>
    </source>
</evidence>
<evidence type="ECO:0000313" key="3">
    <source>
        <dbReference type="Proteomes" id="UP000235145"/>
    </source>
</evidence>
<dbReference type="PANTHER" id="PTHR31973:SF187">
    <property type="entry name" value="MUTATOR TRANSPOSASE MUDRA PROTEIN"/>
    <property type="match status" value="1"/>
</dbReference>
<protein>
    <recommendedName>
        <fullName evidence="1">MULE transposase domain-containing protein</fullName>
    </recommendedName>
</protein>
<dbReference type="Proteomes" id="UP000235145">
    <property type="component" value="Unassembled WGS sequence"/>
</dbReference>
<reference evidence="2 3" key="1">
    <citation type="journal article" date="2017" name="Nat. Commun.">
        <title>Genome assembly with in vitro proximity ligation data and whole-genome triplication in lettuce.</title>
        <authorList>
            <person name="Reyes-Chin-Wo S."/>
            <person name="Wang Z."/>
            <person name="Yang X."/>
            <person name="Kozik A."/>
            <person name="Arikit S."/>
            <person name="Song C."/>
            <person name="Xia L."/>
            <person name="Froenicke L."/>
            <person name="Lavelle D.O."/>
            <person name="Truco M.J."/>
            <person name="Xia R."/>
            <person name="Zhu S."/>
            <person name="Xu C."/>
            <person name="Xu H."/>
            <person name="Xu X."/>
            <person name="Cox K."/>
            <person name="Korf I."/>
            <person name="Meyers B.C."/>
            <person name="Michelmore R.W."/>
        </authorList>
    </citation>
    <scope>NUCLEOTIDE SEQUENCE [LARGE SCALE GENOMIC DNA]</scope>
    <source>
        <strain evidence="3">cv. Salinas</strain>
        <tissue evidence="2">Seedlings</tissue>
    </source>
</reference>
<dbReference type="PANTHER" id="PTHR31973">
    <property type="entry name" value="POLYPROTEIN, PUTATIVE-RELATED"/>
    <property type="match status" value="1"/>
</dbReference>
<sequence length="169" mass="19558">MNTSGIWGVTGCHRVIGLDGCFLKGQYKGELITAIGRDANNQVHPTSWVVVDIENKKWSWFFEAFRWRSWSACLLYGLLELVKEILPHVEHMQWGCCVHYGGRLLRKNGEYQECDPHAYEHLNSRNPNSWSKVYFETRKACEAVEKGIPKCFNSIILEPKKKPLITMLE</sequence>
<feature type="domain" description="MULE transposase" evidence="1">
    <location>
        <begin position="15"/>
        <end position="67"/>
    </location>
</feature>
<accession>A0A9R1W3D0</accession>